<reference evidence="5 6" key="1">
    <citation type="submission" date="2019-03" db="EMBL/GenBank/DDBJ databases">
        <title>Genomic Encyclopedia of Type Strains, Phase IV (KMG-IV): sequencing the most valuable type-strain genomes for metagenomic binning, comparative biology and taxonomic classification.</title>
        <authorList>
            <person name="Goeker M."/>
        </authorList>
    </citation>
    <scope>NUCLEOTIDE SEQUENCE [LARGE SCALE GENOMIC DNA]</scope>
    <source>
        <strain evidence="5 6">DSM 103792</strain>
    </source>
</reference>
<dbReference type="OrthoDB" id="3373764at2"/>
<dbReference type="InterPro" id="IPR005320">
    <property type="entry name" value="Peptidase_S51"/>
</dbReference>
<sequence length="232" mass="25664">MNLLLLSSSRAGDSGYLEHARTTLAEHFGEREVLFIPFAGVTIDWDAYLERVREALDPVGIRVSGIHKAIDAKKAVEEADAIAVGGGNTFHLLKTIYDWDLLERIRDKVQSGTPYAGWSAGSNISAPTICTTNDMPIVQPPSFAALNLLPFQINPHYTDVMPANFHGETRAQRLEEYLTANPNQQVIALPEGTGLLRRGNKLERVGEAELLRFVAKKPVQKLSEKDLSFLLQ</sequence>
<dbReference type="AlphaFoldDB" id="A0A4R6U9P0"/>
<accession>A0A4R6U9P0</accession>
<evidence type="ECO:0000256" key="1">
    <source>
        <dbReference type="ARBA" id="ARBA00006534"/>
    </source>
</evidence>
<organism evidence="5 6">
    <name type="scientific">Permianibacter aggregans</name>
    <dbReference type="NCBI Taxonomy" id="1510150"/>
    <lineage>
        <taxon>Bacteria</taxon>
        <taxon>Pseudomonadati</taxon>
        <taxon>Pseudomonadota</taxon>
        <taxon>Gammaproteobacteria</taxon>
        <taxon>Pseudomonadales</taxon>
        <taxon>Pseudomonadaceae</taxon>
        <taxon>Permianibacter</taxon>
    </lineage>
</organism>
<dbReference type="NCBIfam" id="NF003642">
    <property type="entry name" value="PRK05282.1"/>
    <property type="match status" value="1"/>
</dbReference>
<proteinExistence type="inferred from homology"/>
<evidence type="ECO:0000313" key="5">
    <source>
        <dbReference type="EMBL" id="TDQ43191.1"/>
    </source>
</evidence>
<dbReference type="Proteomes" id="UP000295375">
    <property type="component" value="Unassembled WGS sequence"/>
</dbReference>
<dbReference type="EMBL" id="SNYM01000032">
    <property type="protein sequence ID" value="TDQ43191.1"/>
    <property type="molecule type" value="Genomic_DNA"/>
</dbReference>
<dbReference type="RefSeq" id="WP_133593754.1">
    <property type="nucleotide sequence ID" value="NZ_CP037953.1"/>
</dbReference>
<dbReference type="Gene3D" id="3.40.50.880">
    <property type="match status" value="1"/>
</dbReference>
<dbReference type="GO" id="GO:0006508">
    <property type="term" value="P:proteolysis"/>
    <property type="evidence" value="ECO:0007669"/>
    <property type="project" value="UniProtKB-KW"/>
</dbReference>
<keyword evidence="6" id="KW-1185">Reference proteome</keyword>
<comment type="similarity">
    <text evidence="1">Belongs to the peptidase S51 family.</text>
</comment>
<dbReference type="PANTHER" id="PTHR20842:SF0">
    <property type="entry name" value="ALPHA-ASPARTYL DIPEPTIDASE"/>
    <property type="match status" value="1"/>
</dbReference>
<dbReference type="SUPFAM" id="SSF52317">
    <property type="entry name" value="Class I glutamine amidotransferase-like"/>
    <property type="match status" value="1"/>
</dbReference>
<keyword evidence="2" id="KW-0645">Protease</keyword>
<keyword evidence="4" id="KW-0720">Serine protease</keyword>
<dbReference type="CDD" id="cd03146">
    <property type="entry name" value="GAT1_Peptidase_E"/>
    <property type="match status" value="1"/>
</dbReference>
<comment type="caution">
    <text evidence="5">The sequence shown here is derived from an EMBL/GenBank/DDBJ whole genome shotgun (WGS) entry which is preliminary data.</text>
</comment>
<protein>
    <submittedName>
        <fullName evidence="5">Dipeptidase E</fullName>
    </submittedName>
</protein>
<dbReference type="GO" id="GO:0008236">
    <property type="term" value="F:serine-type peptidase activity"/>
    <property type="evidence" value="ECO:0007669"/>
    <property type="project" value="UniProtKB-KW"/>
</dbReference>
<evidence type="ECO:0000313" key="6">
    <source>
        <dbReference type="Proteomes" id="UP000295375"/>
    </source>
</evidence>
<dbReference type="Pfam" id="PF03575">
    <property type="entry name" value="Peptidase_S51"/>
    <property type="match status" value="1"/>
</dbReference>
<keyword evidence="3" id="KW-0378">Hydrolase</keyword>
<evidence type="ECO:0000256" key="3">
    <source>
        <dbReference type="ARBA" id="ARBA00022801"/>
    </source>
</evidence>
<evidence type="ECO:0000256" key="4">
    <source>
        <dbReference type="ARBA" id="ARBA00022825"/>
    </source>
</evidence>
<dbReference type="PANTHER" id="PTHR20842">
    <property type="entry name" value="PROTEASE S51 ALPHA-ASPARTYL DIPEPTIDASE"/>
    <property type="match status" value="1"/>
</dbReference>
<gene>
    <name evidence="5" type="ORF">EV696_1323</name>
</gene>
<evidence type="ECO:0000256" key="2">
    <source>
        <dbReference type="ARBA" id="ARBA00022670"/>
    </source>
</evidence>
<dbReference type="InterPro" id="IPR029062">
    <property type="entry name" value="Class_I_gatase-like"/>
</dbReference>
<name>A0A4R6U9P0_9GAMM</name>